<dbReference type="Gene3D" id="3.40.50.1000">
    <property type="entry name" value="HAD superfamily/HAD-like"/>
    <property type="match status" value="1"/>
</dbReference>
<dbReference type="PROSITE" id="PS51722">
    <property type="entry name" value="G_TR_2"/>
    <property type="match status" value="1"/>
</dbReference>
<dbReference type="InterPro" id="IPR036412">
    <property type="entry name" value="HAD-like_sf"/>
</dbReference>
<keyword evidence="7" id="KW-0342">GTP-binding</keyword>
<evidence type="ECO:0000256" key="6">
    <source>
        <dbReference type="ARBA" id="ARBA00022917"/>
    </source>
</evidence>
<dbReference type="InterPro" id="IPR020568">
    <property type="entry name" value="Ribosomal_Su5_D2-typ_SF"/>
</dbReference>
<dbReference type="Gene3D" id="3.30.70.870">
    <property type="entry name" value="Elongation Factor G (Translational Gtpase), domain 3"/>
    <property type="match status" value="1"/>
</dbReference>
<dbReference type="Pfam" id="PF00009">
    <property type="entry name" value="GTP_EFTU"/>
    <property type="match status" value="1"/>
</dbReference>
<dbReference type="GO" id="GO:0005634">
    <property type="term" value="C:nucleus"/>
    <property type="evidence" value="ECO:0007669"/>
    <property type="project" value="InterPro"/>
</dbReference>
<dbReference type="CDD" id="cd16261">
    <property type="entry name" value="EF2_snRNP_III"/>
    <property type="match status" value="1"/>
</dbReference>
<dbReference type="PANTHER" id="PTHR42908">
    <property type="entry name" value="TRANSLATION ELONGATION FACTOR-RELATED"/>
    <property type="match status" value="1"/>
</dbReference>
<name>A0A8H4BN13_MUCCL</name>
<dbReference type="CDD" id="cd01681">
    <property type="entry name" value="aeEF2_snRNP_like_IV"/>
    <property type="match status" value="1"/>
</dbReference>
<comment type="caution">
    <text evidence="11">The sequence shown here is derived from an EMBL/GenBank/DDBJ whole genome shotgun (WGS) entry which is preliminary data.</text>
</comment>
<dbReference type="InterPro" id="IPR000795">
    <property type="entry name" value="T_Tr_GTP-bd_dom"/>
</dbReference>
<dbReference type="InterPro" id="IPR011947">
    <property type="entry name" value="FCP1_euk"/>
</dbReference>
<feature type="domain" description="Tr-type G" evidence="10">
    <location>
        <begin position="401"/>
        <end position="731"/>
    </location>
</feature>
<organism evidence="11 12">
    <name type="scientific">Mucor circinelloides f. lusitanicus</name>
    <name type="common">Mucor racemosus var. lusitanicus</name>
    <dbReference type="NCBI Taxonomy" id="29924"/>
    <lineage>
        <taxon>Eukaryota</taxon>
        <taxon>Fungi</taxon>
        <taxon>Fungi incertae sedis</taxon>
        <taxon>Mucoromycota</taxon>
        <taxon>Mucoromycotina</taxon>
        <taxon>Mucoromycetes</taxon>
        <taxon>Mucorales</taxon>
        <taxon>Mucorineae</taxon>
        <taxon>Mucoraceae</taxon>
        <taxon>Mucor</taxon>
    </lineage>
</organism>
<keyword evidence="3" id="KW-0963">Cytoplasm</keyword>
<dbReference type="GO" id="GO:0003746">
    <property type="term" value="F:translation elongation factor activity"/>
    <property type="evidence" value="ECO:0007669"/>
    <property type="project" value="UniProtKB-KW"/>
</dbReference>
<dbReference type="PROSITE" id="PS50969">
    <property type="entry name" value="FCP1"/>
    <property type="match status" value="1"/>
</dbReference>
<dbReference type="Pfam" id="PF03031">
    <property type="entry name" value="NIF"/>
    <property type="match status" value="1"/>
</dbReference>
<dbReference type="InterPro" id="IPR014721">
    <property type="entry name" value="Ribsml_uS5_D2-typ_fold_subgr"/>
</dbReference>
<evidence type="ECO:0000256" key="4">
    <source>
        <dbReference type="ARBA" id="ARBA00022741"/>
    </source>
</evidence>
<accession>A0A8H4BN13</accession>
<dbReference type="InterPro" id="IPR005517">
    <property type="entry name" value="Transl_elong_EFG/EF2_IV"/>
</dbReference>
<dbReference type="PROSITE" id="PS00301">
    <property type="entry name" value="G_TR_1"/>
    <property type="match status" value="1"/>
</dbReference>
<dbReference type="Gene3D" id="3.30.230.10">
    <property type="match status" value="1"/>
</dbReference>
<dbReference type="GO" id="GO:0005829">
    <property type="term" value="C:cytosol"/>
    <property type="evidence" value="ECO:0007669"/>
    <property type="project" value="TreeGrafter"/>
</dbReference>
<dbReference type="GO" id="GO:0004721">
    <property type="term" value="F:phosphoprotein phosphatase activity"/>
    <property type="evidence" value="ECO:0007669"/>
    <property type="project" value="InterPro"/>
</dbReference>
<dbReference type="GO" id="GO:1990904">
    <property type="term" value="C:ribonucleoprotein complex"/>
    <property type="evidence" value="ECO:0007669"/>
    <property type="project" value="TreeGrafter"/>
</dbReference>
<evidence type="ECO:0000256" key="2">
    <source>
        <dbReference type="ARBA" id="ARBA00017891"/>
    </source>
</evidence>
<evidence type="ECO:0000256" key="8">
    <source>
        <dbReference type="ARBA" id="ARBA00024731"/>
    </source>
</evidence>
<dbReference type="CDD" id="cd07521">
    <property type="entry name" value="HAD_FCP1-like"/>
    <property type="match status" value="1"/>
</dbReference>
<sequence length="1227" mass="136919">MSRCNHSFMDHGRCWVDGCSYCAHETKFHGKCVACSHVDEAEWQQAKLAEKEDLKRLRSGKKLSLIVDLDNTLMHATSVYDVAEWISKQKRSKINKSRVKELFTTATSSNYSFKLRPGLHSFLTHISTMYELSVYTMGNTAYAKCFLDRIDPHRNLFKGKIMTRDGNGCILKKKMSRLYPTNRSQVLILDDNANVWDDSPNLIQIKSYTYFRNVKELHALSCAAPITSQYYSFVNNYASSKPNTSFHVEQGEFDLDDGDADFVVPALPPPSPPVDDFSNQFSISSTHCTKQPEVFLDKNIADIIPEEKETDDALYHVGKILKDIHAFYFNQLTCSKELDVADILQSLCSENRTAPLRRKRSASNSEPDFIQNKKFSSICHSSSSTTNFTIEEIRGLMDKVTNVRNMSVIAHVDHGKSTLTDSLVSKAGIISSGRAGEARFMDTRKDEQERGITIKSTAISMYFKMEDEDGLKEINQKTDGSNFLINLIDSPGHVDFSSEVTAALRVTDGALVVVDCIDGVCVQTETVLRQALNERIKPVICLNKVDRALLELQLDKEELYNSFSRTIESVNVIISTYVDEALGDCQVYPEKGTVSFASGLHGWGFTLRQFATRYAKKFGVDKQKMMNKLWGENYFNPKTKKWTTKGTDASGAQLERAFNMFILDPIYRLFDSIMNFKKDQTKVLLEKLEVNLASDEKDLEGKALLKVVMRKFLPAGDALLEMICIHLPSPVTSQAYRCGQLYEGPADDECAIGIKACDPKGPLMLYVSKMVPTSDKGRFYAFGRVFSGTVRAGMKVRIQGPNYVPGTKTDLSIKSIQRTVLMMGRNVEAIEDCPAGNIIGLVGVDQFLVKSGTITTSEVAHNMKVMKFSVSPVVQVAVDVKNANDLPKLVEGLKRLAKSDPCVLTFTSDSGEHIVAGAGELHLEICLKDLEEDHAQVPLKTGDPVVPYCETVTAESSIDCLSKSPNKHNRIYMRATPLDEDLANEIDAGKITAKDDFKLRARVLADKYEWDVTEARKIWCFGPDGTGPNVMVDITKQVQYLGEIKDSCVAAFQWATKEGPVAEENLRGCRFNILDVTLHADAIHRGGGQIIPTCRRVVYASVITATPGIQEPIYLVEIQCPDSAIGGIYSCLNRRRGQVFSEEQKAGTPMMTVKAYLPVNESFGFTADLRAATGGQAFPQAVFDHWQLMSGNPMEEGNKVYDIIRAVRKRKGLKEDIPGLENYYDKL</sequence>
<dbReference type="SMART" id="SM00889">
    <property type="entry name" value="EFG_IV"/>
    <property type="match status" value="1"/>
</dbReference>
<dbReference type="FunFam" id="3.30.230.10:FF:000006">
    <property type="entry name" value="Translation elongation factor 2"/>
    <property type="match status" value="1"/>
</dbReference>
<dbReference type="GO" id="GO:0005525">
    <property type="term" value="F:GTP binding"/>
    <property type="evidence" value="ECO:0007669"/>
    <property type="project" value="UniProtKB-KW"/>
</dbReference>
<dbReference type="SUPFAM" id="SSF52540">
    <property type="entry name" value="P-loop containing nucleoside triphosphate hydrolases"/>
    <property type="match status" value="1"/>
</dbReference>
<evidence type="ECO:0000259" key="10">
    <source>
        <dbReference type="PROSITE" id="PS51722"/>
    </source>
</evidence>
<evidence type="ECO:0000256" key="5">
    <source>
        <dbReference type="ARBA" id="ARBA00022768"/>
    </source>
</evidence>
<dbReference type="NCBIfam" id="TIGR02250">
    <property type="entry name" value="FCP1_euk"/>
    <property type="match status" value="1"/>
</dbReference>
<evidence type="ECO:0000313" key="11">
    <source>
        <dbReference type="EMBL" id="KAF1805390.1"/>
    </source>
</evidence>
<dbReference type="InterPro" id="IPR035647">
    <property type="entry name" value="EFG_III/V"/>
</dbReference>
<dbReference type="CDD" id="cd01885">
    <property type="entry name" value="EF2"/>
    <property type="match status" value="1"/>
</dbReference>
<dbReference type="SMART" id="SM00577">
    <property type="entry name" value="CPDc"/>
    <property type="match status" value="1"/>
</dbReference>
<dbReference type="InterPro" id="IPR041095">
    <property type="entry name" value="EFG_II"/>
</dbReference>
<keyword evidence="5" id="KW-0251">Elongation factor</keyword>
<dbReference type="SMART" id="SM00838">
    <property type="entry name" value="EFG_C"/>
    <property type="match status" value="1"/>
</dbReference>
<dbReference type="Pfam" id="PF03144">
    <property type="entry name" value="GTP_EFTU_D2"/>
    <property type="match status" value="1"/>
</dbReference>
<dbReference type="InterPro" id="IPR000640">
    <property type="entry name" value="EFG_V-like"/>
</dbReference>
<dbReference type="GO" id="GO:0043022">
    <property type="term" value="F:ribosome binding"/>
    <property type="evidence" value="ECO:0007669"/>
    <property type="project" value="TreeGrafter"/>
</dbReference>
<dbReference type="FunFam" id="3.30.70.870:FF:000002">
    <property type="entry name" value="Translation elongation factor 2"/>
    <property type="match status" value="1"/>
</dbReference>
<dbReference type="InterPro" id="IPR031157">
    <property type="entry name" value="G_TR_CS"/>
</dbReference>
<dbReference type="Proteomes" id="UP000469890">
    <property type="component" value="Unassembled WGS sequence"/>
</dbReference>
<dbReference type="Gene3D" id="3.30.70.240">
    <property type="match status" value="1"/>
</dbReference>
<gene>
    <name evidence="11" type="ORF">FB192DRAFT_1455615</name>
</gene>
<dbReference type="InterPro" id="IPR004161">
    <property type="entry name" value="EFTu-like_2"/>
</dbReference>
<dbReference type="InterPro" id="IPR005225">
    <property type="entry name" value="Small_GTP-bd"/>
</dbReference>
<evidence type="ECO:0000256" key="3">
    <source>
        <dbReference type="ARBA" id="ARBA00022490"/>
    </source>
</evidence>
<dbReference type="Pfam" id="PF03764">
    <property type="entry name" value="EFG_IV"/>
    <property type="match status" value="1"/>
</dbReference>
<dbReference type="Gene3D" id="2.40.30.10">
    <property type="entry name" value="Translation factors"/>
    <property type="match status" value="1"/>
</dbReference>
<dbReference type="GO" id="GO:0003924">
    <property type="term" value="F:GTPase activity"/>
    <property type="evidence" value="ECO:0007669"/>
    <property type="project" value="InterPro"/>
</dbReference>
<keyword evidence="4" id="KW-0547">Nucleotide-binding</keyword>
<feature type="domain" description="FCP1 homology" evidence="9">
    <location>
        <begin position="58"/>
        <end position="230"/>
    </location>
</feature>
<dbReference type="InterPro" id="IPR023214">
    <property type="entry name" value="HAD_sf"/>
</dbReference>
<dbReference type="InterPro" id="IPR027417">
    <property type="entry name" value="P-loop_NTPase"/>
</dbReference>
<protein>
    <recommendedName>
        <fullName evidence="2">Elongation factor 2</fullName>
    </recommendedName>
</protein>
<dbReference type="Gene3D" id="3.40.50.300">
    <property type="entry name" value="P-loop containing nucleotide triphosphate hydrolases"/>
    <property type="match status" value="1"/>
</dbReference>
<dbReference type="SUPFAM" id="SSF56784">
    <property type="entry name" value="HAD-like"/>
    <property type="match status" value="1"/>
</dbReference>
<dbReference type="InterPro" id="IPR004274">
    <property type="entry name" value="FCP1_dom"/>
</dbReference>
<keyword evidence="6" id="KW-0648">Protein biosynthesis</keyword>
<dbReference type="PRINTS" id="PR00315">
    <property type="entry name" value="ELONGATNFCT"/>
</dbReference>
<evidence type="ECO:0000256" key="1">
    <source>
        <dbReference type="ARBA" id="ARBA00004496"/>
    </source>
</evidence>
<dbReference type="SUPFAM" id="SSF50447">
    <property type="entry name" value="Translation proteins"/>
    <property type="match status" value="1"/>
</dbReference>
<comment type="function">
    <text evidence="8">Catalyzes the GTP-dependent ribosomal translocation step during translation elongation. During this step, the ribosome changes from the pre-translocational (PRE) to the post-translocational (POST) state as the newly formed A-site-bound peptidyl-tRNA and P-site-bound deacylated tRNA move to the P and E sites, respectively. Catalyzes the coordinated movement of the two tRNA molecules, the mRNA and conformational changes in the ribosome.</text>
</comment>
<dbReference type="Pfam" id="PF14492">
    <property type="entry name" value="EFG_III"/>
    <property type="match status" value="1"/>
</dbReference>
<dbReference type="NCBIfam" id="TIGR00231">
    <property type="entry name" value="small_GTP"/>
    <property type="match status" value="1"/>
</dbReference>
<dbReference type="EMBL" id="JAAECE010000002">
    <property type="protein sequence ID" value="KAF1805390.1"/>
    <property type="molecule type" value="Genomic_DNA"/>
</dbReference>
<dbReference type="FunFam" id="2.40.30.10:FF:000010">
    <property type="entry name" value="Translation elongation factor 2"/>
    <property type="match status" value="1"/>
</dbReference>
<dbReference type="CDD" id="cd04096">
    <property type="entry name" value="eEF2_snRNP_like_C"/>
    <property type="match status" value="1"/>
</dbReference>
<evidence type="ECO:0000313" key="12">
    <source>
        <dbReference type="Proteomes" id="UP000469890"/>
    </source>
</evidence>
<evidence type="ECO:0000256" key="7">
    <source>
        <dbReference type="ARBA" id="ARBA00023134"/>
    </source>
</evidence>
<dbReference type="FunFam" id="3.40.50.300:FF:000058">
    <property type="entry name" value="Translation elongation factor 2"/>
    <property type="match status" value="1"/>
</dbReference>
<dbReference type="PANTHER" id="PTHR42908:SF10">
    <property type="entry name" value="EUKARYOTIC TRANSLATION ELONGATION FACTOR 2"/>
    <property type="match status" value="1"/>
</dbReference>
<dbReference type="AlphaFoldDB" id="A0A8H4BN13"/>
<dbReference type="SUPFAM" id="SSF54980">
    <property type="entry name" value="EF-G C-terminal domain-like"/>
    <property type="match status" value="2"/>
</dbReference>
<dbReference type="Pfam" id="PF00679">
    <property type="entry name" value="EFG_C"/>
    <property type="match status" value="1"/>
</dbReference>
<reference evidence="11 12" key="1">
    <citation type="submission" date="2019-09" db="EMBL/GenBank/DDBJ databases">
        <authorList>
            <consortium name="DOE Joint Genome Institute"/>
            <person name="Mondo S.J."/>
            <person name="Navarro-Mendoza M.I."/>
            <person name="Perez-Arques C."/>
            <person name="Panchal S."/>
            <person name="Nicolas F.E."/>
            <person name="Ganguly P."/>
            <person name="Pangilinan J."/>
            <person name="Grigoriev I."/>
            <person name="Heitman J."/>
            <person name="Sanya K."/>
            <person name="Garre V."/>
        </authorList>
    </citation>
    <scope>NUCLEOTIDE SEQUENCE [LARGE SCALE GENOMIC DNA]</scope>
    <source>
        <strain evidence="11 12">MU402</strain>
    </source>
</reference>
<dbReference type="FunFam" id="3.30.70.240:FF:000003">
    <property type="entry name" value="Translation elongation factor 2"/>
    <property type="match status" value="1"/>
</dbReference>
<evidence type="ECO:0000259" key="9">
    <source>
        <dbReference type="PROSITE" id="PS50969"/>
    </source>
</evidence>
<comment type="subcellular location">
    <subcellularLocation>
        <location evidence="1">Cytoplasm</location>
    </subcellularLocation>
</comment>
<dbReference type="InterPro" id="IPR009000">
    <property type="entry name" value="Transl_B-barrel_sf"/>
</dbReference>
<proteinExistence type="predicted"/>
<dbReference type="SUPFAM" id="SSF54211">
    <property type="entry name" value="Ribosomal protein S5 domain 2-like"/>
    <property type="match status" value="1"/>
</dbReference>